<dbReference type="SMART" id="SM00320">
    <property type="entry name" value="WD40"/>
    <property type="match status" value="6"/>
</dbReference>
<dbReference type="PROSITE" id="PS50294">
    <property type="entry name" value="WD_REPEATS_REGION"/>
    <property type="match status" value="3"/>
</dbReference>
<keyword evidence="5" id="KW-1185">Reference proteome</keyword>
<dbReference type="SUPFAM" id="SSF50978">
    <property type="entry name" value="WD40 repeat-like"/>
    <property type="match status" value="1"/>
</dbReference>
<feature type="repeat" description="WD" evidence="3">
    <location>
        <begin position="138"/>
        <end position="180"/>
    </location>
</feature>
<evidence type="ECO:0000256" key="3">
    <source>
        <dbReference type="PROSITE-ProRule" id="PRU00221"/>
    </source>
</evidence>
<organism evidence="4 5">
    <name type="scientific">Rubus argutus</name>
    <name type="common">Southern blackberry</name>
    <dbReference type="NCBI Taxonomy" id="59490"/>
    <lineage>
        <taxon>Eukaryota</taxon>
        <taxon>Viridiplantae</taxon>
        <taxon>Streptophyta</taxon>
        <taxon>Embryophyta</taxon>
        <taxon>Tracheophyta</taxon>
        <taxon>Spermatophyta</taxon>
        <taxon>Magnoliopsida</taxon>
        <taxon>eudicotyledons</taxon>
        <taxon>Gunneridae</taxon>
        <taxon>Pentapetalae</taxon>
        <taxon>rosids</taxon>
        <taxon>fabids</taxon>
        <taxon>Rosales</taxon>
        <taxon>Rosaceae</taxon>
        <taxon>Rosoideae</taxon>
        <taxon>Rosoideae incertae sedis</taxon>
        <taxon>Rubus</taxon>
    </lineage>
</organism>
<sequence>MQAAKKSPTTKTCRELQADVGRLVEDGDGSVDDNVGRCMAARKGFSFAEVNSVRASPNRVTCCHFSSDGKLLATGGYDEKAVLWHADTLKPKSTIEQHSCVITDVRFSPSLPLLATSSFDKTVRVWDVDNPGCSRCTFIGHTASVMSVDVHPNRDDLICSCDLDGEIRYWSINNGSCARVFKGGDTQVRFQPRLGRFLAAVAENVVSILDVETQACRHSLQGHTKPINYVCWDPSGEFLASLSADSVRVWRFRSGSEGECVYTLTCNNNNLFSCAFHPTYTSLMIIGCYKFLELWNTTENKTMDLPAHEGFISSLAVSTVTGSVASASHDKWVKLWE</sequence>
<evidence type="ECO:0000256" key="2">
    <source>
        <dbReference type="ARBA" id="ARBA00022737"/>
    </source>
</evidence>
<dbReference type="InterPro" id="IPR036322">
    <property type="entry name" value="WD40_repeat_dom_sf"/>
</dbReference>
<dbReference type="PANTHER" id="PTHR44376:SF5">
    <property type="entry name" value="TRANSCRIPTIONAL COREPRESSOR LEUNIG ISOFORM X1"/>
    <property type="match status" value="1"/>
</dbReference>
<dbReference type="CDD" id="cd00200">
    <property type="entry name" value="WD40"/>
    <property type="match status" value="1"/>
</dbReference>
<dbReference type="Pfam" id="PF00400">
    <property type="entry name" value="WD40"/>
    <property type="match status" value="5"/>
</dbReference>
<dbReference type="PROSITE" id="PS50082">
    <property type="entry name" value="WD_REPEATS_2"/>
    <property type="match status" value="4"/>
</dbReference>
<dbReference type="InterPro" id="IPR019775">
    <property type="entry name" value="WD40_repeat_CS"/>
</dbReference>
<dbReference type="PRINTS" id="PR00320">
    <property type="entry name" value="GPROTEINBRPT"/>
</dbReference>
<feature type="repeat" description="WD" evidence="3">
    <location>
        <begin position="53"/>
        <end position="94"/>
    </location>
</feature>
<dbReference type="InterPro" id="IPR044716">
    <property type="entry name" value="LEUNIG-like"/>
</dbReference>
<dbReference type="Proteomes" id="UP001457282">
    <property type="component" value="Unassembled WGS sequence"/>
</dbReference>
<accession>A0AAW1Y6R1</accession>
<keyword evidence="2" id="KW-0677">Repeat</keyword>
<dbReference type="InterPro" id="IPR015943">
    <property type="entry name" value="WD40/YVTN_repeat-like_dom_sf"/>
</dbReference>
<dbReference type="EMBL" id="JBEDUW010000002">
    <property type="protein sequence ID" value="KAK9944806.1"/>
    <property type="molecule type" value="Genomic_DNA"/>
</dbReference>
<evidence type="ECO:0008006" key="6">
    <source>
        <dbReference type="Google" id="ProtNLM"/>
    </source>
</evidence>
<dbReference type="AlphaFoldDB" id="A0AAW1Y6R1"/>
<reference evidence="4 5" key="1">
    <citation type="journal article" date="2023" name="G3 (Bethesda)">
        <title>A chromosome-length genome assembly and annotation of blackberry (Rubus argutus, cv. 'Hillquist').</title>
        <authorList>
            <person name="Bruna T."/>
            <person name="Aryal R."/>
            <person name="Dudchenko O."/>
            <person name="Sargent D.J."/>
            <person name="Mead D."/>
            <person name="Buti M."/>
            <person name="Cavallini A."/>
            <person name="Hytonen T."/>
            <person name="Andres J."/>
            <person name="Pham M."/>
            <person name="Weisz D."/>
            <person name="Mascagni F."/>
            <person name="Usai G."/>
            <person name="Natali L."/>
            <person name="Bassil N."/>
            <person name="Fernandez G.E."/>
            <person name="Lomsadze A."/>
            <person name="Armour M."/>
            <person name="Olukolu B."/>
            <person name="Poorten T."/>
            <person name="Britton C."/>
            <person name="Davik J."/>
            <person name="Ashrafi H."/>
            <person name="Aiden E.L."/>
            <person name="Borodovsky M."/>
            <person name="Worthington M."/>
        </authorList>
    </citation>
    <scope>NUCLEOTIDE SEQUENCE [LARGE SCALE GENOMIC DNA]</scope>
    <source>
        <tissue evidence="4">Leaf</tissue>
    </source>
</reference>
<dbReference type="InterPro" id="IPR020472">
    <property type="entry name" value="WD40_PAC1"/>
</dbReference>
<comment type="caution">
    <text evidence="4">The sequence shown here is derived from an EMBL/GenBank/DDBJ whole genome shotgun (WGS) entry which is preliminary data.</text>
</comment>
<keyword evidence="1 3" id="KW-0853">WD repeat</keyword>
<evidence type="ECO:0000313" key="5">
    <source>
        <dbReference type="Proteomes" id="UP001457282"/>
    </source>
</evidence>
<evidence type="ECO:0000256" key="1">
    <source>
        <dbReference type="ARBA" id="ARBA00022574"/>
    </source>
</evidence>
<dbReference type="PROSITE" id="PS00678">
    <property type="entry name" value="WD_REPEATS_1"/>
    <property type="match status" value="1"/>
</dbReference>
<name>A0AAW1Y6R1_RUBAR</name>
<dbReference type="Gene3D" id="2.130.10.10">
    <property type="entry name" value="YVTN repeat-like/Quinoprotein amine dehydrogenase"/>
    <property type="match status" value="2"/>
</dbReference>
<feature type="repeat" description="WD" evidence="3">
    <location>
        <begin position="305"/>
        <end position="337"/>
    </location>
</feature>
<proteinExistence type="predicted"/>
<evidence type="ECO:0000313" key="4">
    <source>
        <dbReference type="EMBL" id="KAK9944806.1"/>
    </source>
</evidence>
<dbReference type="GO" id="GO:0003714">
    <property type="term" value="F:transcription corepressor activity"/>
    <property type="evidence" value="ECO:0007669"/>
    <property type="project" value="InterPro"/>
</dbReference>
<dbReference type="InterPro" id="IPR001680">
    <property type="entry name" value="WD40_rpt"/>
</dbReference>
<feature type="repeat" description="WD" evidence="3">
    <location>
        <begin position="95"/>
        <end position="130"/>
    </location>
</feature>
<dbReference type="PANTHER" id="PTHR44376">
    <property type="entry name" value="TRANSCRIPTIONAL REGULATOR OF FILAMENTOUS GROWTH FLO8"/>
    <property type="match status" value="1"/>
</dbReference>
<gene>
    <name evidence="4" type="ORF">M0R45_010356</name>
</gene>
<protein>
    <recommendedName>
        <fullName evidence="6">Transcriptional corepressor LEUNIG</fullName>
    </recommendedName>
</protein>